<name>A0A0F4YMF4_RASE3</name>
<evidence type="ECO:0000256" key="1">
    <source>
        <dbReference type="ARBA" id="ARBA00022574"/>
    </source>
</evidence>
<reference evidence="4 5" key="1">
    <citation type="submission" date="2015-04" db="EMBL/GenBank/DDBJ databases">
        <authorList>
            <person name="Heijne W.H."/>
            <person name="Fedorova N.D."/>
            <person name="Nierman W.C."/>
            <person name="Vollebregt A.W."/>
            <person name="Zhao Z."/>
            <person name="Wu L."/>
            <person name="Kumar M."/>
            <person name="Stam H."/>
            <person name="van den Berg M.A."/>
            <person name="Pel H.J."/>
        </authorList>
    </citation>
    <scope>NUCLEOTIDE SEQUENCE [LARGE SCALE GENOMIC DNA]</scope>
    <source>
        <strain evidence="4 5">CBS 393.64</strain>
    </source>
</reference>
<evidence type="ECO:0000313" key="4">
    <source>
        <dbReference type="EMBL" id="KKA19036.1"/>
    </source>
</evidence>
<feature type="repeat" description="WD" evidence="3">
    <location>
        <begin position="130"/>
        <end position="171"/>
    </location>
</feature>
<feature type="non-terminal residue" evidence="4">
    <location>
        <position position="1"/>
    </location>
</feature>
<keyword evidence="5" id="KW-1185">Reference proteome</keyword>
<evidence type="ECO:0000313" key="5">
    <source>
        <dbReference type="Proteomes" id="UP000053958"/>
    </source>
</evidence>
<dbReference type="InterPro" id="IPR001680">
    <property type="entry name" value="WD40_rpt"/>
</dbReference>
<dbReference type="EMBL" id="LASV01000390">
    <property type="protein sequence ID" value="KKA19036.1"/>
    <property type="molecule type" value="Genomic_DNA"/>
</dbReference>
<dbReference type="AlphaFoldDB" id="A0A0F4YMF4"/>
<dbReference type="Pfam" id="PF00400">
    <property type="entry name" value="WD40"/>
    <property type="match status" value="3"/>
</dbReference>
<dbReference type="InterPro" id="IPR015943">
    <property type="entry name" value="WD40/YVTN_repeat-like_dom_sf"/>
</dbReference>
<keyword evidence="1 3" id="KW-0853">WD repeat</keyword>
<dbReference type="PROSITE" id="PS50294">
    <property type="entry name" value="WD_REPEATS_REGION"/>
    <property type="match status" value="2"/>
</dbReference>
<dbReference type="InterPro" id="IPR020472">
    <property type="entry name" value="WD40_PAC1"/>
</dbReference>
<dbReference type="CDD" id="cd00200">
    <property type="entry name" value="WD40"/>
    <property type="match status" value="1"/>
</dbReference>
<keyword evidence="2" id="KW-0677">Repeat</keyword>
<comment type="caution">
    <text evidence="4">The sequence shown here is derived from an EMBL/GenBank/DDBJ whole genome shotgun (WGS) entry which is preliminary data.</text>
</comment>
<gene>
    <name evidence="4" type="ORF">T310_7006</name>
</gene>
<dbReference type="SUPFAM" id="SSF50978">
    <property type="entry name" value="WD40 repeat-like"/>
    <property type="match status" value="1"/>
</dbReference>
<protein>
    <submittedName>
        <fullName evidence="4">Vegetative incompatibility WD repeat protein</fullName>
    </submittedName>
</protein>
<sequence>YPMLFDSVCTNRYIQTDGSTQVARFLYDTKRFIQKNRWIVDTAPLQLYSSAIIFAPEMSIVRHIFKDKIPSWISTLPKVESAWSAELQTLEGHSSVVEALAFSPDGKLVASGSHTVKLWDPATGALQQTLEGHSSRVKAVAFSPDGKLVASGSADHTVKLWDPATGALQQTLEGHSELVGAVAFSPDGKLVASGSGDGTVKLWDPATGALQQTLKVDTVIRELTFSKDGPYLETDSGPLNIDSLYTGTFAHEQRNICNIFVQGLVG</sequence>
<organism evidence="4 5">
    <name type="scientific">Rasamsonia emersonii (strain ATCC 16479 / CBS 393.64 / IMI 116815)</name>
    <dbReference type="NCBI Taxonomy" id="1408163"/>
    <lineage>
        <taxon>Eukaryota</taxon>
        <taxon>Fungi</taxon>
        <taxon>Dikarya</taxon>
        <taxon>Ascomycota</taxon>
        <taxon>Pezizomycotina</taxon>
        <taxon>Eurotiomycetes</taxon>
        <taxon>Eurotiomycetidae</taxon>
        <taxon>Eurotiales</taxon>
        <taxon>Trichocomaceae</taxon>
        <taxon>Rasamsonia</taxon>
    </lineage>
</organism>
<dbReference type="PANTHER" id="PTHR45333:SF1">
    <property type="entry name" value="CHROMOSOME UNDETERMINED SCAFFOLD_625, WHOLE GENOME SHOTGUN SEQUENCE"/>
    <property type="match status" value="1"/>
</dbReference>
<dbReference type="PROSITE" id="PS50082">
    <property type="entry name" value="WD_REPEATS_2"/>
    <property type="match status" value="3"/>
</dbReference>
<dbReference type="PRINTS" id="PR00320">
    <property type="entry name" value="GPROTEINBRPT"/>
</dbReference>
<evidence type="ECO:0000256" key="3">
    <source>
        <dbReference type="PROSITE-ProRule" id="PRU00221"/>
    </source>
</evidence>
<dbReference type="OrthoDB" id="4226663at2759"/>
<evidence type="ECO:0000256" key="2">
    <source>
        <dbReference type="ARBA" id="ARBA00022737"/>
    </source>
</evidence>
<accession>A0A0F4YMF4</accession>
<dbReference type="InterPro" id="IPR036322">
    <property type="entry name" value="WD40_repeat_dom_sf"/>
</dbReference>
<dbReference type="SMART" id="SM00320">
    <property type="entry name" value="WD40"/>
    <property type="match status" value="3"/>
</dbReference>
<proteinExistence type="predicted"/>
<feature type="repeat" description="WD" evidence="3">
    <location>
        <begin position="172"/>
        <end position="213"/>
    </location>
</feature>
<dbReference type="RefSeq" id="XP_013325648.1">
    <property type="nucleotide sequence ID" value="XM_013470194.1"/>
</dbReference>
<dbReference type="Proteomes" id="UP000053958">
    <property type="component" value="Unassembled WGS sequence"/>
</dbReference>
<dbReference type="PANTHER" id="PTHR45333">
    <property type="entry name" value="MEMBRANE PROTEIN-RELATED"/>
    <property type="match status" value="1"/>
</dbReference>
<dbReference type="STRING" id="1408163.A0A0F4YMF4"/>
<feature type="repeat" description="WD" evidence="3">
    <location>
        <begin position="90"/>
        <end position="129"/>
    </location>
</feature>
<dbReference type="GeneID" id="25319283"/>
<dbReference type="Gene3D" id="2.130.10.10">
    <property type="entry name" value="YVTN repeat-like/Quinoprotein amine dehydrogenase"/>
    <property type="match status" value="2"/>
</dbReference>